<evidence type="ECO:0000256" key="1">
    <source>
        <dbReference type="SAM" id="Phobius"/>
    </source>
</evidence>
<keyword evidence="1" id="KW-0812">Transmembrane</keyword>
<organism evidence="2 3">
    <name type="scientific">Aplosporella prunicola CBS 121167</name>
    <dbReference type="NCBI Taxonomy" id="1176127"/>
    <lineage>
        <taxon>Eukaryota</taxon>
        <taxon>Fungi</taxon>
        <taxon>Dikarya</taxon>
        <taxon>Ascomycota</taxon>
        <taxon>Pezizomycotina</taxon>
        <taxon>Dothideomycetes</taxon>
        <taxon>Dothideomycetes incertae sedis</taxon>
        <taxon>Botryosphaeriales</taxon>
        <taxon>Aplosporellaceae</taxon>
        <taxon>Aplosporella</taxon>
    </lineage>
</organism>
<protein>
    <submittedName>
        <fullName evidence="2">Uncharacterized protein</fullName>
    </submittedName>
</protein>
<dbReference type="AlphaFoldDB" id="A0A6A6B2V3"/>
<evidence type="ECO:0000313" key="2">
    <source>
        <dbReference type="EMBL" id="KAF2138519.1"/>
    </source>
</evidence>
<proteinExistence type="predicted"/>
<keyword evidence="3" id="KW-1185">Reference proteome</keyword>
<dbReference type="EMBL" id="ML995496">
    <property type="protein sequence ID" value="KAF2138519.1"/>
    <property type="molecule type" value="Genomic_DNA"/>
</dbReference>
<reference evidence="2" key="1">
    <citation type="journal article" date="2020" name="Stud. Mycol.">
        <title>101 Dothideomycetes genomes: a test case for predicting lifestyles and emergence of pathogens.</title>
        <authorList>
            <person name="Haridas S."/>
            <person name="Albert R."/>
            <person name="Binder M."/>
            <person name="Bloem J."/>
            <person name="Labutti K."/>
            <person name="Salamov A."/>
            <person name="Andreopoulos B."/>
            <person name="Baker S."/>
            <person name="Barry K."/>
            <person name="Bills G."/>
            <person name="Bluhm B."/>
            <person name="Cannon C."/>
            <person name="Castanera R."/>
            <person name="Culley D."/>
            <person name="Daum C."/>
            <person name="Ezra D."/>
            <person name="Gonzalez J."/>
            <person name="Henrissat B."/>
            <person name="Kuo A."/>
            <person name="Liang C."/>
            <person name="Lipzen A."/>
            <person name="Lutzoni F."/>
            <person name="Magnuson J."/>
            <person name="Mondo S."/>
            <person name="Nolan M."/>
            <person name="Ohm R."/>
            <person name="Pangilinan J."/>
            <person name="Park H.-J."/>
            <person name="Ramirez L."/>
            <person name="Alfaro M."/>
            <person name="Sun H."/>
            <person name="Tritt A."/>
            <person name="Yoshinaga Y."/>
            <person name="Zwiers L.-H."/>
            <person name="Turgeon B."/>
            <person name="Goodwin S."/>
            <person name="Spatafora J."/>
            <person name="Crous P."/>
            <person name="Grigoriev I."/>
        </authorList>
    </citation>
    <scope>NUCLEOTIDE SEQUENCE</scope>
    <source>
        <strain evidence="2">CBS 121167</strain>
    </source>
</reference>
<dbReference type="Proteomes" id="UP000799438">
    <property type="component" value="Unassembled WGS sequence"/>
</dbReference>
<accession>A0A6A6B2V3</accession>
<gene>
    <name evidence="2" type="ORF">K452DRAFT_87675</name>
</gene>
<dbReference type="GeneID" id="54304770"/>
<name>A0A6A6B2V3_9PEZI</name>
<evidence type="ECO:0000313" key="3">
    <source>
        <dbReference type="Proteomes" id="UP000799438"/>
    </source>
</evidence>
<keyword evidence="1" id="KW-0472">Membrane</keyword>
<dbReference type="RefSeq" id="XP_033394232.1">
    <property type="nucleotide sequence ID" value="XM_033547263.1"/>
</dbReference>
<keyword evidence="1" id="KW-1133">Transmembrane helix</keyword>
<sequence length="164" mass="17857">MCGLFSLFVQHHLSYNDVPAAAVISTAGSYYCIYDRVNSSAGALGAIVEDLTKKKQKTQIHTIFTSKADTESPSIFEPGGYRGHLRASARRAQTPSSPRLVVCSLPQSARYSTQAPCTPPCLLRYACGVACSRMLLPLPLLLPLLLLLLLLQCDITHYMQTLLG</sequence>
<feature type="transmembrane region" description="Helical" evidence="1">
    <location>
        <begin position="134"/>
        <end position="151"/>
    </location>
</feature>